<name>A0ABW9Z529_9FLAO</name>
<keyword evidence="4" id="KW-0411">Iron-sulfur</keyword>
<proteinExistence type="predicted"/>
<organism evidence="6 7">
    <name type="scientific">Flavobacterium ichthyis</name>
    <dbReference type="NCBI Taxonomy" id="2698827"/>
    <lineage>
        <taxon>Bacteria</taxon>
        <taxon>Pseudomonadati</taxon>
        <taxon>Bacteroidota</taxon>
        <taxon>Flavobacteriia</taxon>
        <taxon>Flavobacteriales</taxon>
        <taxon>Flavobacteriaceae</taxon>
        <taxon>Flavobacterium</taxon>
    </lineage>
</organism>
<keyword evidence="7" id="KW-1185">Reference proteome</keyword>
<keyword evidence="3" id="KW-0408">Iron</keyword>
<evidence type="ECO:0000256" key="2">
    <source>
        <dbReference type="ARBA" id="ARBA00022723"/>
    </source>
</evidence>
<evidence type="ECO:0000256" key="3">
    <source>
        <dbReference type="ARBA" id="ARBA00023004"/>
    </source>
</evidence>
<evidence type="ECO:0000313" key="7">
    <source>
        <dbReference type="Proteomes" id="UP000798602"/>
    </source>
</evidence>
<dbReference type="EMBL" id="JAABLM010000001">
    <property type="protein sequence ID" value="NBL63789.1"/>
    <property type="molecule type" value="Genomic_DNA"/>
</dbReference>
<sequence length="141" mass="15489">MKKIAFLLLTIITLLSCEGDRVNRRNPYIPNYAVNLELNLSLPTYNTLQFTGNALLINTGNSGLNGVIVFNTGNGIVAFDATCPNQIPTSCSRLEISIPHLICPCDGVQYNLYTGLPNADLEYPLKQYRVTVAGNIIRITN</sequence>
<evidence type="ECO:0000259" key="5">
    <source>
        <dbReference type="PROSITE" id="PS51296"/>
    </source>
</evidence>
<dbReference type="InterPro" id="IPR036922">
    <property type="entry name" value="Rieske_2Fe-2S_sf"/>
</dbReference>
<keyword evidence="1" id="KW-0001">2Fe-2S</keyword>
<reference evidence="7" key="1">
    <citation type="submission" date="2020-01" db="EMBL/GenBank/DDBJ databases">
        <title>Sphingomonas sp. strain CSW-10.</title>
        <authorList>
            <person name="Chen W.-M."/>
        </authorList>
    </citation>
    <scope>NUCLEOTIDE SEQUENCE [LARGE SCALE GENOMIC DNA]</scope>
    <source>
        <strain evidence="7">NST-5</strain>
    </source>
</reference>
<evidence type="ECO:0000256" key="4">
    <source>
        <dbReference type="ARBA" id="ARBA00023014"/>
    </source>
</evidence>
<dbReference type="PROSITE" id="PS51296">
    <property type="entry name" value="RIESKE"/>
    <property type="match status" value="1"/>
</dbReference>
<protein>
    <recommendedName>
        <fullName evidence="5">Rieske domain-containing protein</fullName>
    </recommendedName>
</protein>
<dbReference type="InterPro" id="IPR017941">
    <property type="entry name" value="Rieske_2Fe-2S"/>
</dbReference>
<evidence type="ECO:0000256" key="1">
    <source>
        <dbReference type="ARBA" id="ARBA00022714"/>
    </source>
</evidence>
<comment type="caution">
    <text evidence="6">The sequence shown here is derived from an EMBL/GenBank/DDBJ whole genome shotgun (WGS) entry which is preliminary data.</text>
</comment>
<feature type="domain" description="Rieske" evidence="5">
    <location>
        <begin position="67"/>
        <end position="139"/>
    </location>
</feature>
<accession>A0ABW9Z529</accession>
<dbReference type="PROSITE" id="PS51257">
    <property type="entry name" value="PROKAR_LIPOPROTEIN"/>
    <property type="match status" value="1"/>
</dbReference>
<gene>
    <name evidence="6" type="ORF">GV828_01095</name>
</gene>
<dbReference type="Gene3D" id="2.102.10.10">
    <property type="entry name" value="Rieske [2Fe-2S] iron-sulphur domain"/>
    <property type="match status" value="1"/>
</dbReference>
<evidence type="ECO:0000313" key="6">
    <source>
        <dbReference type="EMBL" id="NBL63789.1"/>
    </source>
</evidence>
<dbReference type="Proteomes" id="UP000798602">
    <property type="component" value="Unassembled WGS sequence"/>
</dbReference>
<dbReference type="SUPFAM" id="SSF50022">
    <property type="entry name" value="ISP domain"/>
    <property type="match status" value="1"/>
</dbReference>
<keyword evidence="2" id="KW-0479">Metal-binding</keyword>
<dbReference type="RefSeq" id="WP_166535618.1">
    <property type="nucleotide sequence ID" value="NZ_JAABLM010000001.1"/>
</dbReference>